<keyword evidence="5" id="KW-0964">Secreted</keyword>
<feature type="domain" description="Glycoside hydrolase 35 catalytic" evidence="6">
    <location>
        <begin position="2"/>
        <end position="53"/>
    </location>
</feature>
<dbReference type="GO" id="GO:0004565">
    <property type="term" value="F:beta-galactosidase activity"/>
    <property type="evidence" value="ECO:0007669"/>
    <property type="project" value="UniProtKB-EC"/>
</dbReference>
<sequence>MALGLDTGIPWVMCRQTDAPEQILDTCNAFYCDGFEPNSYNKPKIWTEDWDGWCFAV</sequence>
<dbReference type="GO" id="GO:0005576">
    <property type="term" value="C:extracellular region"/>
    <property type="evidence" value="ECO:0007669"/>
    <property type="project" value="UniProtKB-SubCell"/>
</dbReference>
<evidence type="ECO:0000256" key="5">
    <source>
        <dbReference type="ARBA" id="ARBA00022525"/>
    </source>
</evidence>
<dbReference type="PANTHER" id="PTHR23421">
    <property type="entry name" value="BETA-GALACTOSIDASE RELATED"/>
    <property type="match status" value="1"/>
</dbReference>
<dbReference type="EC" id="3.2.1.23" evidence="4"/>
<accession>M8BV44</accession>
<evidence type="ECO:0000256" key="2">
    <source>
        <dbReference type="ARBA" id="ARBA00004613"/>
    </source>
</evidence>
<dbReference type="Pfam" id="PF01301">
    <property type="entry name" value="Glyco_hydro_35"/>
    <property type="match status" value="1"/>
</dbReference>
<dbReference type="GO" id="GO:0005975">
    <property type="term" value="P:carbohydrate metabolic process"/>
    <property type="evidence" value="ECO:0007669"/>
    <property type="project" value="InterPro"/>
</dbReference>
<name>M8BV44_AEGTA</name>
<organism evidence="7">
    <name type="scientific">Aegilops tauschii</name>
    <name type="common">Tausch's goatgrass</name>
    <name type="synonym">Aegilops squarrosa</name>
    <dbReference type="NCBI Taxonomy" id="37682"/>
    <lineage>
        <taxon>Eukaryota</taxon>
        <taxon>Viridiplantae</taxon>
        <taxon>Streptophyta</taxon>
        <taxon>Embryophyta</taxon>
        <taxon>Tracheophyta</taxon>
        <taxon>Spermatophyta</taxon>
        <taxon>Magnoliopsida</taxon>
        <taxon>Liliopsida</taxon>
        <taxon>Poales</taxon>
        <taxon>Poaceae</taxon>
        <taxon>BOP clade</taxon>
        <taxon>Pooideae</taxon>
        <taxon>Triticodae</taxon>
        <taxon>Triticeae</taxon>
        <taxon>Triticinae</taxon>
        <taxon>Aegilops</taxon>
    </lineage>
</organism>
<dbReference type="EnsemblPlants" id="EMT06782">
    <property type="protein sequence ID" value="EMT06782"/>
    <property type="gene ID" value="F775_16330"/>
</dbReference>
<reference evidence="7" key="1">
    <citation type="submission" date="2015-06" db="UniProtKB">
        <authorList>
            <consortium name="EnsemblPlants"/>
        </authorList>
    </citation>
    <scope>IDENTIFICATION</scope>
</reference>
<dbReference type="SUPFAM" id="SSF51445">
    <property type="entry name" value="(Trans)glycosidases"/>
    <property type="match status" value="1"/>
</dbReference>
<dbReference type="InterPro" id="IPR001944">
    <property type="entry name" value="Glycoside_Hdrlase_35"/>
</dbReference>
<dbReference type="InterPro" id="IPR031330">
    <property type="entry name" value="Gly_Hdrlase_35_cat"/>
</dbReference>
<dbReference type="InterPro" id="IPR017853">
    <property type="entry name" value="GH"/>
</dbReference>
<evidence type="ECO:0000313" key="7">
    <source>
        <dbReference type="EnsemblPlants" id="EMT06782"/>
    </source>
</evidence>
<comment type="catalytic activity">
    <reaction evidence="1">
        <text>Hydrolysis of terminal non-reducing beta-D-galactose residues in beta-D-galactosides.</text>
        <dbReference type="EC" id="3.2.1.23"/>
    </reaction>
</comment>
<comment type="similarity">
    <text evidence="3">Belongs to the glycosyl hydrolase 35 family.</text>
</comment>
<evidence type="ECO:0000259" key="6">
    <source>
        <dbReference type="Pfam" id="PF01301"/>
    </source>
</evidence>
<protein>
    <recommendedName>
        <fullName evidence="4">beta-galactosidase</fullName>
        <ecNumber evidence="4">3.2.1.23</ecNumber>
    </recommendedName>
</protein>
<evidence type="ECO:0000256" key="3">
    <source>
        <dbReference type="ARBA" id="ARBA00009809"/>
    </source>
</evidence>
<dbReference type="AlphaFoldDB" id="M8BV44"/>
<evidence type="ECO:0000256" key="4">
    <source>
        <dbReference type="ARBA" id="ARBA00012756"/>
    </source>
</evidence>
<comment type="subcellular location">
    <subcellularLocation>
        <location evidence="2">Secreted</location>
    </subcellularLocation>
</comment>
<proteinExistence type="inferred from homology"/>
<evidence type="ECO:0000256" key="1">
    <source>
        <dbReference type="ARBA" id="ARBA00001412"/>
    </source>
</evidence>